<keyword evidence="3" id="KW-1185">Reference proteome</keyword>
<proteinExistence type="predicted"/>
<gene>
    <name evidence="2" type="ORF">JKG61_09675</name>
</gene>
<sequence>MSVRIQVVLFAVISIFIFSDLYASDGMLAGKSNSERIDPHNFEGIVVDNSRRPISYASIRITMGDSTLSTLVCDDQGRFKFKVNDELERLSIEISSLGYITRCVALRSMTPSSGFEVVLEKDNTVLETVHVQSAKPQYVRLVDRMVVNIDGTLLGTGLSSLELLQRTPGLWVDASGNITMRGSQSVVVMIGDIVLRMSSFELSEYLRSIPSENINKIEVIANPGAEYEAEGTGSIVRIILKKGVNEGYKIILASRYMQQGKDPFYNGGSMFDYNRGKFKISGALGYKIDKQRHVANYHNFYADASEYWSDTRRFKENTGYNARITTNYELNDRQSLGLQSILLTSHSDQKFYTDNEHRQENDTVFKKTENNWINKGTMSNTTLNYTLLLDTLSSTFKLIADHLYHDNKESNDYQLRALSSSGVQRYQNLSPSRTNIYSFQTDLNKQYLSGFKFSVGMKYVGTRRNNTVIRNNYLNNEWEQDAAYSNNFIYDEDLLMGYTSFNRNIKDFSIKAGIRAEQTFIDGLSTTSLEKVNQQYLNFFPSIYLTQAWKGTGSTIHLNYGKRIRRPSFKDINPYTLQIDDFVVLQGNALLKPEFIHKLEAGLSFKKGIVVDLFYSNTENSIVQSVEAMDSKLLKYQPINFNNKQDYGITAFIPQRINKQWSIQSNFSFFNSEYIHKDMKRSQPVFEGRLNHILKFSKLFDATCALSYRTVSYRGNTRYADQFYTGVVLSRSFFKDKGRIIFQVDDIFNTQREREFTATEGTMINFYQKRPTRTFNVSFTYMISRGKKSEEKKIHQSNEDERQRVN</sequence>
<feature type="domain" description="Outer membrane protein beta-barrel" evidence="1">
    <location>
        <begin position="389"/>
        <end position="781"/>
    </location>
</feature>
<accession>A0ABS1R2T7</accession>
<dbReference type="RefSeq" id="WP_202102766.1">
    <property type="nucleotide sequence ID" value="NZ_JAERTY010000004.1"/>
</dbReference>
<dbReference type="EMBL" id="JAERTY010000004">
    <property type="protein sequence ID" value="MBL1409018.1"/>
    <property type="molecule type" value="Genomic_DNA"/>
</dbReference>
<evidence type="ECO:0000259" key="1">
    <source>
        <dbReference type="Pfam" id="PF14905"/>
    </source>
</evidence>
<organism evidence="2 3">
    <name type="scientific">Sphingobacterium faecale</name>
    <dbReference type="NCBI Taxonomy" id="2803775"/>
    <lineage>
        <taxon>Bacteria</taxon>
        <taxon>Pseudomonadati</taxon>
        <taxon>Bacteroidota</taxon>
        <taxon>Sphingobacteriia</taxon>
        <taxon>Sphingobacteriales</taxon>
        <taxon>Sphingobacteriaceae</taxon>
        <taxon>Sphingobacterium</taxon>
    </lineage>
</organism>
<evidence type="ECO:0000313" key="3">
    <source>
        <dbReference type="Proteomes" id="UP000625283"/>
    </source>
</evidence>
<evidence type="ECO:0000313" key="2">
    <source>
        <dbReference type="EMBL" id="MBL1409018.1"/>
    </source>
</evidence>
<name>A0ABS1R2T7_9SPHI</name>
<dbReference type="Pfam" id="PF14905">
    <property type="entry name" value="OMP_b-brl_3"/>
    <property type="match status" value="1"/>
</dbReference>
<keyword evidence="2" id="KW-0675">Receptor</keyword>
<comment type="caution">
    <text evidence="2">The sequence shown here is derived from an EMBL/GenBank/DDBJ whole genome shotgun (WGS) entry which is preliminary data.</text>
</comment>
<dbReference type="SUPFAM" id="SSF56935">
    <property type="entry name" value="Porins"/>
    <property type="match status" value="1"/>
</dbReference>
<dbReference type="InterPro" id="IPR008969">
    <property type="entry name" value="CarboxyPept-like_regulatory"/>
</dbReference>
<dbReference type="SUPFAM" id="SSF49464">
    <property type="entry name" value="Carboxypeptidase regulatory domain-like"/>
    <property type="match status" value="1"/>
</dbReference>
<reference evidence="2 3" key="1">
    <citation type="submission" date="2021-01" db="EMBL/GenBank/DDBJ databases">
        <title>C459-1 draft genome sequence.</title>
        <authorList>
            <person name="Zhang X.-F."/>
        </authorList>
    </citation>
    <scope>NUCLEOTIDE SEQUENCE [LARGE SCALE GENOMIC DNA]</scope>
    <source>
        <strain evidence="3">C459-1</strain>
    </source>
</reference>
<dbReference type="InterPro" id="IPR041700">
    <property type="entry name" value="OMP_b-brl_3"/>
</dbReference>
<dbReference type="InterPro" id="IPR037066">
    <property type="entry name" value="Plug_dom_sf"/>
</dbReference>
<dbReference type="Proteomes" id="UP000625283">
    <property type="component" value="Unassembled WGS sequence"/>
</dbReference>
<protein>
    <submittedName>
        <fullName evidence="2">TonB-dependent receptor</fullName>
    </submittedName>
</protein>
<dbReference type="Gene3D" id="2.170.130.10">
    <property type="entry name" value="TonB-dependent receptor, plug domain"/>
    <property type="match status" value="1"/>
</dbReference>